<name>A0A9D2F225_9FIRM</name>
<proteinExistence type="predicted"/>
<sequence>MCRKCAKMCRKLSNYE</sequence>
<dbReference type="EMBL" id="DXBO01000057">
    <property type="protein sequence ID" value="HIZ47928.1"/>
    <property type="molecule type" value="Genomic_DNA"/>
</dbReference>
<protein>
    <submittedName>
        <fullName evidence="1">Four-helix bundle copper-binding protein</fullName>
    </submittedName>
</protein>
<organism evidence="1 2">
    <name type="scientific">Candidatus Gemmiger excrementavium</name>
    <dbReference type="NCBI Taxonomy" id="2838608"/>
    <lineage>
        <taxon>Bacteria</taxon>
        <taxon>Bacillati</taxon>
        <taxon>Bacillota</taxon>
        <taxon>Clostridia</taxon>
        <taxon>Eubacteriales</taxon>
        <taxon>Gemmiger</taxon>
    </lineage>
</organism>
<reference evidence="1" key="1">
    <citation type="journal article" date="2021" name="PeerJ">
        <title>Extensive microbial diversity within the chicken gut microbiome revealed by metagenomics and culture.</title>
        <authorList>
            <person name="Gilroy R."/>
            <person name="Ravi A."/>
            <person name="Getino M."/>
            <person name="Pursley I."/>
            <person name="Horton D.L."/>
            <person name="Alikhan N.F."/>
            <person name="Baker D."/>
            <person name="Gharbi K."/>
            <person name="Hall N."/>
            <person name="Watson M."/>
            <person name="Adriaenssens E.M."/>
            <person name="Foster-Nyarko E."/>
            <person name="Jarju S."/>
            <person name="Secka A."/>
            <person name="Antonio M."/>
            <person name="Oren A."/>
            <person name="Chaudhuri R.R."/>
            <person name="La Ragione R."/>
            <person name="Hildebrand F."/>
            <person name="Pallen M.J."/>
        </authorList>
    </citation>
    <scope>NUCLEOTIDE SEQUENCE</scope>
    <source>
        <strain evidence="1">3436</strain>
    </source>
</reference>
<dbReference type="Proteomes" id="UP000824031">
    <property type="component" value="Unassembled WGS sequence"/>
</dbReference>
<evidence type="ECO:0000313" key="1">
    <source>
        <dbReference type="EMBL" id="HIZ47928.1"/>
    </source>
</evidence>
<comment type="caution">
    <text evidence="1">The sequence shown here is derived from an EMBL/GenBank/DDBJ whole genome shotgun (WGS) entry which is preliminary data.</text>
</comment>
<gene>
    <name evidence="1" type="ORF">H9810_04320</name>
</gene>
<evidence type="ECO:0000313" key="2">
    <source>
        <dbReference type="Proteomes" id="UP000824031"/>
    </source>
</evidence>
<accession>A0A9D2F225</accession>
<dbReference type="AlphaFoldDB" id="A0A9D2F225"/>
<reference evidence="1" key="2">
    <citation type="submission" date="2021-04" db="EMBL/GenBank/DDBJ databases">
        <authorList>
            <person name="Gilroy R."/>
        </authorList>
    </citation>
    <scope>NUCLEOTIDE SEQUENCE</scope>
    <source>
        <strain evidence="1">3436</strain>
    </source>
</reference>